<evidence type="ECO:0000259" key="9">
    <source>
        <dbReference type="PROSITE" id="PS51325"/>
    </source>
</evidence>
<evidence type="ECO:0000256" key="8">
    <source>
        <dbReference type="SAM" id="MobiDB-lite"/>
    </source>
</evidence>
<organism evidence="10 11">
    <name type="scientific">Ophiobolus disseminans</name>
    <dbReference type="NCBI Taxonomy" id="1469910"/>
    <lineage>
        <taxon>Eukaryota</taxon>
        <taxon>Fungi</taxon>
        <taxon>Dikarya</taxon>
        <taxon>Ascomycota</taxon>
        <taxon>Pezizomycotina</taxon>
        <taxon>Dothideomycetes</taxon>
        <taxon>Pleosporomycetidae</taxon>
        <taxon>Pleosporales</taxon>
        <taxon>Pleosporineae</taxon>
        <taxon>Phaeosphaeriaceae</taxon>
        <taxon>Ophiobolus</taxon>
    </lineage>
</organism>
<dbReference type="OrthoDB" id="5398665at2759"/>
<gene>
    <name evidence="10" type="ORF">CC86DRAFT_255634</name>
</gene>
<feature type="domain" description="Alpha box" evidence="9">
    <location>
        <begin position="59"/>
        <end position="116"/>
    </location>
</feature>
<evidence type="ECO:0000256" key="6">
    <source>
        <dbReference type="ARBA" id="ARBA00035106"/>
    </source>
</evidence>
<keyword evidence="5 7" id="KW-0539">Nucleus</keyword>
<feature type="non-terminal residue" evidence="10">
    <location>
        <position position="269"/>
    </location>
</feature>
<comment type="subcellular location">
    <subcellularLocation>
        <location evidence="7">Nucleus</location>
    </subcellularLocation>
</comment>
<proteinExistence type="inferred from homology"/>
<keyword evidence="3 7" id="KW-0238">DNA-binding</keyword>
<dbReference type="GO" id="GO:0005634">
    <property type="term" value="C:nucleus"/>
    <property type="evidence" value="ECO:0007669"/>
    <property type="project" value="UniProtKB-SubCell"/>
</dbReference>
<dbReference type="EMBL" id="MU006242">
    <property type="protein sequence ID" value="KAF2820003.1"/>
    <property type="molecule type" value="Genomic_DNA"/>
</dbReference>
<evidence type="ECO:0000313" key="11">
    <source>
        <dbReference type="Proteomes" id="UP000799424"/>
    </source>
</evidence>
<sequence>MQAFNKPAARAPTERELVLFQNSNTTRGMLHALRNVSEPAGQRALTVQLLFAPSTTKNKSMKGVNSFMIYRSYYYQIPDLRGYTMKACSPSLSLLWNQDANQQLWDLMAKAYTIMRDQEKLSCKDFMNSVGPALNIPSPATYLEDHGWKFTLLEVDEIQLVRMPDALPVQSLVSAGLVDPAISVDDILRCAQFKGPSSGYKPEQYATSTFLGHSIQQAPEQADQRQAPVHTMLSVHDIRVAEKKNRRAKLQTGKRSSTILSLQAARSTG</sequence>
<reference evidence="10" key="1">
    <citation type="journal article" date="2020" name="Stud. Mycol.">
        <title>101 Dothideomycetes genomes: a test case for predicting lifestyles and emergence of pathogens.</title>
        <authorList>
            <person name="Haridas S."/>
            <person name="Albert R."/>
            <person name="Binder M."/>
            <person name="Bloem J."/>
            <person name="Labutti K."/>
            <person name="Salamov A."/>
            <person name="Andreopoulos B."/>
            <person name="Baker S."/>
            <person name="Barry K."/>
            <person name="Bills G."/>
            <person name="Bluhm B."/>
            <person name="Cannon C."/>
            <person name="Castanera R."/>
            <person name="Culley D."/>
            <person name="Daum C."/>
            <person name="Ezra D."/>
            <person name="Gonzalez J."/>
            <person name="Henrissat B."/>
            <person name="Kuo A."/>
            <person name="Liang C."/>
            <person name="Lipzen A."/>
            <person name="Lutzoni F."/>
            <person name="Magnuson J."/>
            <person name="Mondo S."/>
            <person name="Nolan M."/>
            <person name="Ohm R."/>
            <person name="Pangilinan J."/>
            <person name="Park H.-J."/>
            <person name="Ramirez L."/>
            <person name="Alfaro M."/>
            <person name="Sun H."/>
            <person name="Tritt A."/>
            <person name="Yoshinaga Y."/>
            <person name="Zwiers L.-H."/>
            <person name="Turgeon B."/>
            <person name="Goodwin S."/>
            <person name="Spatafora J."/>
            <person name="Crous P."/>
            <person name="Grigoriev I."/>
        </authorList>
    </citation>
    <scope>NUCLEOTIDE SEQUENCE</scope>
    <source>
        <strain evidence="10">CBS 113818</strain>
    </source>
</reference>
<dbReference type="GO" id="GO:0008301">
    <property type="term" value="F:DNA binding, bending"/>
    <property type="evidence" value="ECO:0007669"/>
    <property type="project" value="InterPro"/>
</dbReference>
<protein>
    <recommendedName>
        <fullName evidence="1">Mating-type protein MAT-1</fullName>
    </recommendedName>
</protein>
<keyword evidence="11" id="KW-1185">Reference proteome</keyword>
<feature type="region of interest" description="Disordered" evidence="8">
    <location>
        <begin position="250"/>
        <end position="269"/>
    </location>
</feature>
<accession>A0A6A6ZGZ9</accession>
<dbReference type="PROSITE" id="PS51325">
    <property type="entry name" value="ALPHA_BOX"/>
    <property type="match status" value="1"/>
</dbReference>
<evidence type="ECO:0000313" key="10">
    <source>
        <dbReference type="EMBL" id="KAF2820003.1"/>
    </source>
</evidence>
<evidence type="ECO:0000256" key="3">
    <source>
        <dbReference type="ARBA" id="ARBA00023125"/>
    </source>
</evidence>
<evidence type="ECO:0000256" key="4">
    <source>
        <dbReference type="ARBA" id="ARBA00023163"/>
    </source>
</evidence>
<evidence type="ECO:0000256" key="7">
    <source>
        <dbReference type="RuleBase" id="RU003516"/>
    </source>
</evidence>
<comment type="similarity">
    <text evidence="7">Belongs to the MATALPHA1 family.</text>
</comment>
<name>A0A6A6ZGZ9_9PLEO</name>
<keyword evidence="2 7" id="KW-0805">Transcription regulation</keyword>
<dbReference type="AlphaFoldDB" id="A0A6A6ZGZ9"/>
<dbReference type="Proteomes" id="UP000799424">
    <property type="component" value="Unassembled WGS sequence"/>
</dbReference>
<evidence type="ECO:0000256" key="1">
    <source>
        <dbReference type="ARBA" id="ARBA00015083"/>
    </source>
</evidence>
<evidence type="ECO:0000256" key="2">
    <source>
        <dbReference type="ARBA" id="ARBA00023015"/>
    </source>
</evidence>
<feature type="compositionally biased region" description="Polar residues" evidence="8">
    <location>
        <begin position="253"/>
        <end position="269"/>
    </location>
</feature>
<dbReference type="InterPro" id="IPR006856">
    <property type="entry name" value="MATalpha_HMGbox"/>
</dbReference>
<dbReference type="Pfam" id="PF04769">
    <property type="entry name" value="MATalpha_HMGbox"/>
    <property type="match status" value="1"/>
</dbReference>
<keyword evidence="4 7" id="KW-0804">Transcription</keyword>
<comment type="function">
    <text evidence="6">Mating type proteins are sequence specific DNA-binding proteins that act as master switches in fungal differentiation by controlling gene expression in a cell type-specific fashion. Transcriptional activator that induces the transcription of alpha-specific genes.</text>
</comment>
<evidence type="ECO:0000256" key="5">
    <source>
        <dbReference type="ARBA" id="ARBA00023242"/>
    </source>
</evidence>
<dbReference type="GO" id="GO:0045895">
    <property type="term" value="P:positive regulation of mating-type specific transcription, DNA-templated"/>
    <property type="evidence" value="ECO:0007669"/>
    <property type="project" value="InterPro"/>
</dbReference>